<organism evidence="1 2">
    <name type="scientific">Microtetraspora glauca</name>
    <dbReference type="NCBI Taxonomy" id="1996"/>
    <lineage>
        <taxon>Bacteria</taxon>
        <taxon>Bacillati</taxon>
        <taxon>Actinomycetota</taxon>
        <taxon>Actinomycetes</taxon>
        <taxon>Streptosporangiales</taxon>
        <taxon>Streptosporangiaceae</taxon>
        <taxon>Microtetraspora</taxon>
    </lineage>
</organism>
<keyword evidence="2" id="KW-1185">Reference proteome</keyword>
<protein>
    <submittedName>
        <fullName evidence="1">Uncharacterized protein</fullName>
    </submittedName>
</protein>
<gene>
    <name evidence="1" type="ORF">AB0I59_40020</name>
</gene>
<accession>A0ABV3GT49</accession>
<evidence type="ECO:0000313" key="2">
    <source>
        <dbReference type="Proteomes" id="UP001551675"/>
    </source>
</evidence>
<name>A0ABV3GT49_MICGL</name>
<dbReference type="Proteomes" id="UP001551675">
    <property type="component" value="Unassembled WGS sequence"/>
</dbReference>
<sequence>MRIEDLPRTRRALHGVAELVMAGPQYRLSGTIRLRAASGGFATITAPDLRVDGDTLVTGTGLVLPLRGVTFAALAEAAGVRAGAPPGLYRDGSGVQSDEVVDVDPAAAEYIADCLAIGETALRHLDPELTPVLWPEHFDLGISSDEVNYGVSLGNSEIEEPYAYVGPWQSREGSFWNMTFGAARPISELGGADAVTAFLEEGRRQAHDRD</sequence>
<dbReference type="EMBL" id="JBFALK010000035">
    <property type="protein sequence ID" value="MEV0974815.1"/>
    <property type="molecule type" value="Genomic_DNA"/>
</dbReference>
<dbReference type="RefSeq" id="WP_061261640.1">
    <property type="nucleotide sequence ID" value="NZ_JBFALK010000035.1"/>
</dbReference>
<evidence type="ECO:0000313" key="1">
    <source>
        <dbReference type="EMBL" id="MEV0974815.1"/>
    </source>
</evidence>
<reference evidence="1 2" key="1">
    <citation type="submission" date="2024-06" db="EMBL/GenBank/DDBJ databases">
        <title>The Natural Products Discovery Center: Release of the First 8490 Sequenced Strains for Exploring Actinobacteria Biosynthetic Diversity.</title>
        <authorList>
            <person name="Kalkreuter E."/>
            <person name="Kautsar S.A."/>
            <person name="Yang D."/>
            <person name="Bader C.D."/>
            <person name="Teijaro C.N."/>
            <person name="Fluegel L."/>
            <person name="Davis C.M."/>
            <person name="Simpson J.R."/>
            <person name="Lauterbach L."/>
            <person name="Steele A.D."/>
            <person name="Gui C."/>
            <person name="Meng S."/>
            <person name="Li G."/>
            <person name="Viehrig K."/>
            <person name="Ye F."/>
            <person name="Su P."/>
            <person name="Kiefer A.F."/>
            <person name="Nichols A."/>
            <person name="Cepeda A.J."/>
            <person name="Yan W."/>
            <person name="Fan B."/>
            <person name="Jiang Y."/>
            <person name="Adhikari A."/>
            <person name="Zheng C.-J."/>
            <person name="Schuster L."/>
            <person name="Cowan T.M."/>
            <person name="Smanski M.J."/>
            <person name="Chevrette M.G."/>
            <person name="De Carvalho L.P.S."/>
            <person name="Shen B."/>
        </authorList>
    </citation>
    <scope>NUCLEOTIDE SEQUENCE [LARGE SCALE GENOMIC DNA]</scope>
    <source>
        <strain evidence="1 2">NPDC050100</strain>
    </source>
</reference>
<proteinExistence type="predicted"/>
<comment type="caution">
    <text evidence="1">The sequence shown here is derived from an EMBL/GenBank/DDBJ whole genome shotgun (WGS) entry which is preliminary data.</text>
</comment>